<sequence length="306" mass="34513">MKKIRTVYISNGENGWHVLQEILRNHPAFEVQAVFTTPPPESEESISGYRSFRDLAEAFSLPLFEVKNSASLRNIISLSPDIIFCIGWSRLLPKDILAVPPLGAIGMHPTLLPEGRGRAPIPWAIIKGMSRSGVTMFYLDEGVDSGDIIVQKEFEIRFEDDAASVYFKAVSAMVGLAREYLPLLAEGQAHRKEQEEAKASWWERRTPEDGCIDWSKSVLENYNFIRALTRPYPGAFTYHRKTKVRLWKSAPRDSGGRSKPGVILDVNRHHRSFTVSCRKGSLEILSFEGIDFTSLRTGDTLGKVMR</sequence>
<feature type="domain" description="Formyl transferase C-terminal" evidence="2">
    <location>
        <begin position="206"/>
        <end position="286"/>
    </location>
</feature>
<dbReference type="InterPro" id="IPR011034">
    <property type="entry name" value="Formyl_transferase-like_C_sf"/>
</dbReference>
<name>A0A953M1V8_9BACT</name>
<evidence type="ECO:0000259" key="2">
    <source>
        <dbReference type="Pfam" id="PF02911"/>
    </source>
</evidence>
<dbReference type="PANTHER" id="PTHR11138:SF5">
    <property type="entry name" value="METHIONYL-TRNA FORMYLTRANSFERASE, MITOCHONDRIAL"/>
    <property type="match status" value="1"/>
</dbReference>
<dbReference type="GO" id="GO:0004479">
    <property type="term" value="F:methionyl-tRNA formyltransferase activity"/>
    <property type="evidence" value="ECO:0007669"/>
    <property type="project" value="TreeGrafter"/>
</dbReference>
<dbReference type="SUPFAM" id="SSF53328">
    <property type="entry name" value="Formyltransferase"/>
    <property type="match status" value="1"/>
</dbReference>
<dbReference type="InterPro" id="IPR036477">
    <property type="entry name" value="Formyl_transf_N_sf"/>
</dbReference>
<dbReference type="InterPro" id="IPR002376">
    <property type="entry name" value="Formyl_transf_N"/>
</dbReference>
<dbReference type="GO" id="GO:0005829">
    <property type="term" value="C:cytosol"/>
    <property type="evidence" value="ECO:0007669"/>
    <property type="project" value="TreeGrafter"/>
</dbReference>
<reference evidence="3" key="1">
    <citation type="journal article" date="2021" name="bioRxiv">
        <title>Unraveling nitrogen, sulfur and carbon metabolic pathways and microbial community transcriptional responses to substrate deprivation and toxicity stresses in a bioreactor mimicking anoxic brackish coastal sediment conditions.</title>
        <authorList>
            <person name="Martins P.D."/>
            <person name="Echeveste M.J."/>
            <person name="Arshad A."/>
            <person name="Kurth J."/>
            <person name="Ouboter H."/>
            <person name="Jetten M.S.M."/>
            <person name="Welte C.U."/>
        </authorList>
    </citation>
    <scope>NUCLEOTIDE SEQUENCE</scope>
    <source>
        <strain evidence="3">MAG_39</strain>
    </source>
</reference>
<dbReference type="PANTHER" id="PTHR11138">
    <property type="entry name" value="METHIONYL-TRNA FORMYLTRANSFERASE"/>
    <property type="match status" value="1"/>
</dbReference>
<evidence type="ECO:0000313" key="3">
    <source>
        <dbReference type="EMBL" id="MBZ0156303.1"/>
    </source>
</evidence>
<dbReference type="SUPFAM" id="SSF50486">
    <property type="entry name" value="FMT C-terminal domain-like"/>
    <property type="match status" value="1"/>
</dbReference>
<feature type="domain" description="Formyl transferase N-terminal" evidence="1">
    <location>
        <begin position="10"/>
        <end position="166"/>
    </location>
</feature>
<dbReference type="Pfam" id="PF02911">
    <property type="entry name" value="Formyl_trans_C"/>
    <property type="match status" value="1"/>
</dbReference>
<dbReference type="EMBL" id="JAIOIV010000073">
    <property type="protein sequence ID" value="MBZ0156303.1"/>
    <property type="molecule type" value="Genomic_DNA"/>
</dbReference>
<evidence type="ECO:0000259" key="1">
    <source>
        <dbReference type="Pfam" id="PF00551"/>
    </source>
</evidence>
<evidence type="ECO:0000313" key="4">
    <source>
        <dbReference type="Proteomes" id="UP000705867"/>
    </source>
</evidence>
<proteinExistence type="predicted"/>
<comment type="caution">
    <text evidence="3">The sequence shown here is derived from an EMBL/GenBank/DDBJ whole genome shotgun (WGS) entry which is preliminary data.</text>
</comment>
<gene>
    <name evidence="3" type="ORF">K8I29_08865</name>
</gene>
<accession>A0A953M1V8</accession>
<dbReference type="Proteomes" id="UP000705867">
    <property type="component" value="Unassembled WGS sequence"/>
</dbReference>
<dbReference type="Gene3D" id="3.40.50.12230">
    <property type="match status" value="1"/>
</dbReference>
<reference evidence="3" key="2">
    <citation type="submission" date="2021-08" db="EMBL/GenBank/DDBJ databases">
        <authorList>
            <person name="Dalcin Martins P."/>
        </authorList>
    </citation>
    <scope>NUCLEOTIDE SEQUENCE</scope>
    <source>
        <strain evidence="3">MAG_39</strain>
    </source>
</reference>
<organism evidence="3 4">
    <name type="scientific">Candidatus Nitrobium versatile</name>
    <dbReference type="NCBI Taxonomy" id="2884831"/>
    <lineage>
        <taxon>Bacteria</taxon>
        <taxon>Pseudomonadati</taxon>
        <taxon>Nitrospirota</taxon>
        <taxon>Nitrospiria</taxon>
        <taxon>Nitrospirales</taxon>
        <taxon>Nitrospiraceae</taxon>
        <taxon>Candidatus Nitrobium</taxon>
    </lineage>
</organism>
<dbReference type="Pfam" id="PF00551">
    <property type="entry name" value="Formyl_trans_N"/>
    <property type="match status" value="1"/>
</dbReference>
<dbReference type="AlphaFoldDB" id="A0A953M1V8"/>
<dbReference type="InterPro" id="IPR005793">
    <property type="entry name" value="Formyl_trans_C"/>
</dbReference>
<protein>
    <submittedName>
        <fullName evidence="3">Methionyl-tRNA formyltransferase</fullName>
    </submittedName>
</protein>